<organism evidence="4 5">
    <name type="scientific">Cupriavidus campinensis</name>
    <dbReference type="NCBI Taxonomy" id="151783"/>
    <lineage>
        <taxon>Bacteria</taxon>
        <taxon>Pseudomonadati</taxon>
        <taxon>Pseudomonadota</taxon>
        <taxon>Betaproteobacteria</taxon>
        <taxon>Burkholderiales</taxon>
        <taxon>Burkholderiaceae</taxon>
        <taxon>Cupriavidus</taxon>
    </lineage>
</organism>
<name>A0AAE9L413_9BURK</name>
<reference evidence="4" key="1">
    <citation type="journal article" date="2022" name="Microbiol. Resour. Announc.">
        <title>Genome Sequence of Cupriavidus campinensis Strain G5, a Member of a Bacterial Consortium Capable of Polyethylene Degradation.</title>
        <authorList>
            <person name="Schneider B."/>
            <person name="Pfeiffer F."/>
            <person name="Dyall-Smith M."/>
            <person name="Kunte H.J."/>
        </authorList>
    </citation>
    <scope>NUCLEOTIDE SEQUENCE</scope>
    <source>
        <strain evidence="4">G5</strain>
    </source>
</reference>
<dbReference type="SUPFAM" id="SSF55298">
    <property type="entry name" value="YjgF-like"/>
    <property type="match status" value="1"/>
</dbReference>
<dbReference type="Gene3D" id="3.30.1330.40">
    <property type="entry name" value="RutC-like"/>
    <property type="match status" value="1"/>
</dbReference>
<dbReference type="PANTHER" id="PTHR43760">
    <property type="entry name" value="ENDORIBONUCLEASE-RELATED"/>
    <property type="match status" value="1"/>
</dbReference>
<accession>A0AAE9L413</accession>
<gene>
    <name evidence="4" type="ORF">M5D45_20810</name>
</gene>
<dbReference type="RefSeq" id="WP_250025843.1">
    <property type="nucleotide sequence ID" value="NZ_CP097331.1"/>
</dbReference>
<proteinExistence type="predicted"/>
<dbReference type="EMBL" id="CP097331">
    <property type="protein sequence ID" value="URF07632.1"/>
    <property type="molecule type" value="Genomic_DNA"/>
</dbReference>
<feature type="domain" description="Endoribonuclease L-PSP/chorismate mutase-like" evidence="3">
    <location>
        <begin position="503"/>
        <end position="643"/>
    </location>
</feature>
<dbReference type="Pfam" id="PF07364">
    <property type="entry name" value="DUF1485"/>
    <property type="match status" value="1"/>
</dbReference>
<sequence>MNILVAGFQHETNTFAPTMATYESFVRGEDFPAMVRGEAIYDLLGVNVPVSGFIHHVRGHGHTVTPVIWAAAGASAHVTTDAYERIAGEIVEAVMTASYDAIYLDLHGAMVAQHLDDGEGELLARIRAAAGPDMKIVVSLDLHANVTERMLALADGGVAYRTYPHVDMAATGKRAAEMLLELCRRETRAHLVARRVPFLIPVNSMSTMMQPAQGVYGLLEALEQQGVLSLSFTPGFPAADFAECGPVVWGYGFDKAGVERAVEALFARICEPESQWAVQFEEPDAAVQRAVRIAQKAARPVILADTQDNPGVGGDGNTMGMLRALLKAGVQDAAIGIICDPAAAAAAHQAGVGARIDIALGGCPQVSEDAPLRATFEVEALSDGKFVYGGPMMHGKAANMGPMARLRLDGVRVAVSSTKAQLLDRNMYRAVGIEPAGMKILVNKSSVHFRADFAAIAEDIFVVRAPGPFIADPAELPWQHLKPGMRLKPDGPAFAPVPRIYDKLAQLGIELPTASAPAAAYVPSVRSGKLIHVSGHLSRVGGQVRTGRLGDDLRTADGVAAARQVAIDLLATLHAATGDLDSIVRVVKLTSLVHSTADFTEQHLVTNGASNLLAEVFGTRGQHARSAFGVPQLPLGACLEIELIVEVA</sequence>
<dbReference type="InterPro" id="IPR035959">
    <property type="entry name" value="RutC-like_sf"/>
</dbReference>
<evidence type="ECO:0000259" key="3">
    <source>
        <dbReference type="Pfam" id="PF14588"/>
    </source>
</evidence>
<dbReference type="CDD" id="cd02199">
    <property type="entry name" value="YjgF_YER057c_UK114_like_1"/>
    <property type="match status" value="1"/>
</dbReference>
<protein>
    <submittedName>
        <fullName evidence="4">Atu1372/SO_1960 family protein</fullName>
    </submittedName>
</protein>
<evidence type="ECO:0000313" key="5">
    <source>
        <dbReference type="Proteomes" id="UP001056132"/>
    </source>
</evidence>
<dbReference type="Proteomes" id="UP001056132">
    <property type="component" value="Chromosome 2"/>
</dbReference>
<feature type="domain" description="Microcystin LR degradation protein MlrC N-terminal" evidence="2">
    <location>
        <begin position="3"/>
        <end position="290"/>
    </location>
</feature>
<dbReference type="PANTHER" id="PTHR43760:SF1">
    <property type="entry name" value="ENDORIBONUCLEASE L-PSP_CHORISMATE MUTASE-LIKE DOMAIN-CONTAINING PROTEIN"/>
    <property type="match status" value="1"/>
</dbReference>
<reference evidence="4" key="2">
    <citation type="submission" date="2022-05" db="EMBL/GenBank/DDBJ databases">
        <authorList>
            <person name="Kunte H.-J."/>
        </authorList>
    </citation>
    <scope>NUCLEOTIDE SEQUENCE</scope>
    <source>
        <strain evidence="4">G5</strain>
    </source>
</reference>
<feature type="domain" description="Microcystin LR degradation protein MlrC C-terminal" evidence="1">
    <location>
        <begin position="303"/>
        <end position="480"/>
    </location>
</feature>
<dbReference type="Pfam" id="PF07171">
    <property type="entry name" value="MlrC_C"/>
    <property type="match status" value="1"/>
</dbReference>
<dbReference type="InterPro" id="IPR015995">
    <property type="entry name" value="MlrC_N"/>
</dbReference>
<dbReference type="KEGG" id="ccam:M5D45_20810"/>
<evidence type="ECO:0000313" key="4">
    <source>
        <dbReference type="EMBL" id="URF07632.1"/>
    </source>
</evidence>
<dbReference type="InterPro" id="IPR013813">
    <property type="entry name" value="Endoribo_LPSP/chorism_mut-like"/>
</dbReference>
<evidence type="ECO:0000259" key="1">
    <source>
        <dbReference type="Pfam" id="PF07171"/>
    </source>
</evidence>
<dbReference type="InterPro" id="IPR010799">
    <property type="entry name" value="MlrC_C"/>
</dbReference>
<dbReference type="Pfam" id="PF14588">
    <property type="entry name" value="YjgF_endoribonc"/>
    <property type="match status" value="1"/>
</dbReference>
<evidence type="ECO:0000259" key="2">
    <source>
        <dbReference type="Pfam" id="PF07364"/>
    </source>
</evidence>
<dbReference type="AlphaFoldDB" id="A0AAE9L413"/>